<evidence type="ECO:0000256" key="2">
    <source>
        <dbReference type="SAM" id="MobiDB-lite"/>
    </source>
</evidence>
<feature type="compositionally biased region" description="Basic and acidic residues" evidence="2">
    <location>
        <begin position="221"/>
        <end position="234"/>
    </location>
</feature>
<dbReference type="PANTHER" id="PTHR13958:SF3">
    <property type="entry name" value="CAP-GLY DOMAIN-CONTAINING PROTEIN-RELATED"/>
    <property type="match status" value="1"/>
</dbReference>
<dbReference type="GO" id="GO:0034453">
    <property type="term" value="P:microtubule anchoring"/>
    <property type="evidence" value="ECO:0007669"/>
    <property type="project" value="InterPro"/>
</dbReference>
<dbReference type="GO" id="GO:0005813">
    <property type="term" value="C:centrosome"/>
    <property type="evidence" value="ECO:0007669"/>
    <property type="project" value="InterPro"/>
</dbReference>
<feature type="region of interest" description="Disordered" evidence="2">
    <location>
        <begin position="216"/>
        <end position="255"/>
    </location>
</feature>
<sequence length="290" mass="32395">NVIVFTRRQVRTFCFQKGDRQTDGDLDSTHSSALASTEVRYLNDRSALDATRPPPVQAALAAAGEDCHPRAPPCASHAQSLPPARADLSASSSPGSTSAVASQRLENLRRRQPDEKLEKLKERIRKQREHLEEAAERDKLLGYLEQPIRGALGSSSSGTVPTPMAKVRKVAPAPPAPVYRGFNSSETKIKTADGKVWKEEEFHNLSRDFYMDLSRQLQHQSEARGAERPKDRRPPKPVRKVHRSSEPHLKQVIGPASWREGQKLVKMVLGPAPRLVIWPHMFGIKMMEAR</sequence>
<dbReference type="Proteomes" id="UP000694546">
    <property type="component" value="Chromosome 12"/>
</dbReference>
<reference evidence="3" key="1">
    <citation type="submission" date="2025-08" db="UniProtKB">
        <authorList>
            <consortium name="Ensembl"/>
        </authorList>
    </citation>
    <scope>IDENTIFICATION</scope>
</reference>
<reference evidence="3" key="2">
    <citation type="submission" date="2025-09" db="UniProtKB">
        <authorList>
            <consortium name="Ensembl"/>
        </authorList>
    </citation>
    <scope>IDENTIFICATION</scope>
</reference>
<feature type="region of interest" description="Disordered" evidence="2">
    <location>
        <begin position="62"/>
        <end position="114"/>
    </location>
</feature>
<evidence type="ECO:0000313" key="3">
    <source>
        <dbReference type="Ensembl" id="ENSGMOP00000058830.1"/>
    </source>
</evidence>
<name>A0A8C5CDW1_GADMO</name>
<evidence type="ECO:0000313" key="4">
    <source>
        <dbReference type="Proteomes" id="UP000694546"/>
    </source>
</evidence>
<dbReference type="AlphaFoldDB" id="A0A8C5CDW1"/>
<feature type="compositionally biased region" description="Low complexity" evidence="2">
    <location>
        <begin position="86"/>
        <end position="102"/>
    </location>
</feature>
<keyword evidence="1" id="KW-0175">Coiled coil</keyword>
<proteinExistence type="predicted"/>
<organism evidence="3 4">
    <name type="scientific">Gadus morhua</name>
    <name type="common">Atlantic cod</name>
    <dbReference type="NCBI Taxonomy" id="8049"/>
    <lineage>
        <taxon>Eukaryota</taxon>
        <taxon>Metazoa</taxon>
        <taxon>Chordata</taxon>
        <taxon>Craniata</taxon>
        <taxon>Vertebrata</taxon>
        <taxon>Euteleostomi</taxon>
        <taxon>Actinopterygii</taxon>
        <taxon>Neopterygii</taxon>
        <taxon>Teleostei</taxon>
        <taxon>Neoteleostei</taxon>
        <taxon>Acanthomorphata</taxon>
        <taxon>Zeiogadaria</taxon>
        <taxon>Gadariae</taxon>
        <taxon>Gadiformes</taxon>
        <taxon>Gadoidei</taxon>
        <taxon>Gadidae</taxon>
        <taxon>Gadus</taxon>
    </lineage>
</organism>
<evidence type="ECO:0000256" key="1">
    <source>
        <dbReference type="SAM" id="Coils"/>
    </source>
</evidence>
<dbReference type="PANTHER" id="PTHR13958">
    <property type="entry name" value="CENTROSOME-ASSOCIATED PROTEIN 350"/>
    <property type="match status" value="1"/>
</dbReference>
<accession>A0A8C5CDW1</accession>
<dbReference type="Ensembl" id="ENSGMOT00000075513.1">
    <property type="protein sequence ID" value="ENSGMOP00000058830.1"/>
    <property type="gene ID" value="ENSGMOG00000034771.1"/>
</dbReference>
<dbReference type="GO" id="GO:0008017">
    <property type="term" value="F:microtubule binding"/>
    <property type="evidence" value="ECO:0007669"/>
    <property type="project" value="InterPro"/>
</dbReference>
<keyword evidence="4" id="KW-1185">Reference proteome</keyword>
<dbReference type="GeneTree" id="ENSGT00940000155130"/>
<dbReference type="InterPro" id="IPR028750">
    <property type="entry name" value="CEP350/CC187"/>
</dbReference>
<evidence type="ECO:0008006" key="5">
    <source>
        <dbReference type="Google" id="ProtNLM"/>
    </source>
</evidence>
<feature type="coiled-coil region" evidence="1">
    <location>
        <begin position="114"/>
        <end position="141"/>
    </location>
</feature>
<protein>
    <recommendedName>
        <fullName evidence="5">Centrosomal protein 350</fullName>
    </recommendedName>
</protein>